<evidence type="ECO:0000313" key="1">
    <source>
        <dbReference type="EMBL" id="KMZ56392.1"/>
    </source>
</evidence>
<reference evidence="2" key="1">
    <citation type="journal article" date="2016" name="Nature">
        <title>The genome of the seagrass Zostera marina reveals angiosperm adaptation to the sea.</title>
        <authorList>
            <person name="Olsen J.L."/>
            <person name="Rouze P."/>
            <person name="Verhelst B."/>
            <person name="Lin Y.-C."/>
            <person name="Bayer T."/>
            <person name="Collen J."/>
            <person name="Dattolo E."/>
            <person name="De Paoli E."/>
            <person name="Dittami S."/>
            <person name="Maumus F."/>
            <person name="Michel G."/>
            <person name="Kersting A."/>
            <person name="Lauritano C."/>
            <person name="Lohaus R."/>
            <person name="Toepel M."/>
            <person name="Tonon T."/>
            <person name="Vanneste K."/>
            <person name="Amirebrahimi M."/>
            <person name="Brakel J."/>
            <person name="Bostroem C."/>
            <person name="Chovatia M."/>
            <person name="Grimwood J."/>
            <person name="Jenkins J.W."/>
            <person name="Jueterbock A."/>
            <person name="Mraz A."/>
            <person name="Stam W.T."/>
            <person name="Tice H."/>
            <person name="Bornberg-Bauer E."/>
            <person name="Green P.J."/>
            <person name="Pearson G.A."/>
            <person name="Procaccini G."/>
            <person name="Duarte C.M."/>
            <person name="Schmutz J."/>
            <person name="Reusch T.B.H."/>
            <person name="Van de Peer Y."/>
        </authorList>
    </citation>
    <scope>NUCLEOTIDE SEQUENCE [LARGE SCALE GENOMIC DNA]</scope>
    <source>
        <strain evidence="2">cv. Finnish</strain>
    </source>
</reference>
<keyword evidence="2" id="KW-1185">Reference proteome</keyword>
<dbReference type="AlphaFoldDB" id="A0A0K9NJY2"/>
<comment type="caution">
    <text evidence="1">The sequence shown here is derived from an EMBL/GenBank/DDBJ whole genome shotgun (WGS) entry which is preliminary data.</text>
</comment>
<sequence>MIDGHFIIDGVIVQIMFSQRRPSAISNIINGHFIIDGVIAQILLPRPRPSTISNMINGHFIIDDVNVNRVRPSVPHPRHDRRRNLVNTLDYRHMLFEEIISKYLRKSQANSSQKNSSCSICQEQILKNETIAILD</sequence>
<dbReference type="Proteomes" id="UP000036987">
    <property type="component" value="Unassembled WGS sequence"/>
</dbReference>
<evidence type="ECO:0000313" key="2">
    <source>
        <dbReference type="Proteomes" id="UP000036987"/>
    </source>
</evidence>
<proteinExistence type="predicted"/>
<name>A0A0K9NJY2_ZOSMR</name>
<gene>
    <name evidence="1" type="ORF">ZOSMA_96G00680</name>
</gene>
<dbReference type="EMBL" id="LFYR01002199">
    <property type="protein sequence ID" value="KMZ56392.1"/>
    <property type="molecule type" value="Genomic_DNA"/>
</dbReference>
<organism evidence="1 2">
    <name type="scientific">Zostera marina</name>
    <name type="common">Eelgrass</name>
    <dbReference type="NCBI Taxonomy" id="29655"/>
    <lineage>
        <taxon>Eukaryota</taxon>
        <taxon>Viridiplantae</taxon>
        <taxon>Streptophyta</taxon>
        <taxon>Embryophyta</taxon>
        <taxon>Tracheophyta</taxon>
        <taxon>Spermatophyta</taxon>
        <taxon>Magnoliopsida</taxon>
        <taxon>Liliopsida</taxon>
        <taxon>Zosteraceae</taxon>
        <taxon>Zostera</taxon>
    </lineage>
</organism>
<protein>
    <submittedName>
        <fullName evidence="1">Uncharacterized protein</fullName>
    </submittedName>
</protein>
<accession>A0A0K9NJY2</accession>